<reference evidence="2" key="2">
    <citation type="journal article" date="2009" name="Genome Res.">
        <title>Comparative genomic analyses of the human fungal pathogens Coccidioides and their relatives.</title>
        <authorList>
            <person name="Sharpton T.J."/>
            <person name="Stajich J.E."/>
            <person name="Rounsley S.D."/>
            <person name="Gardner M.J."/>
            <person name="Wortman J.R."/>
            <person name="Jordar V.S."/>
            <person name="Maiti R."/>
            <person name="Kodira C.D."/>
            <person name="Neafsey D.E."/>
            <person name="Zeng Q."/>
            <person name="Hung C.-Y."/>
            <person name="McMahan C."/>
            <person name="Muszewska A."/>
            <person name="Grynberg M."/>
            <person name="Mandel M.A."/>
            <person name="Kellner E.M."/>
            <person name="Barker B.M."/>
            <person name="Galgiani J.N."/>
            <person name="Orbach M.J."/>
            <person name="Kirkland T.N."/>
            <person name="Cole G.T."/>
            <person name="Henn M.R."/>
            <person name="Birren B.W."/>
            <person name="Taylor J.W."/>
        </authorList>
    </citation>
    <scope>NUCLEOTIDE SEQUENCE [LARGE SCALE GENOMIC DNA]</scope>
    <source>
        <strain evidence="2">RMSCC 3488</strain>
    </source>
</reference>
<dbReference type="Proteomes" id="UP000054567">
    <property type="component" value="Unassembled WGS sequence"/>
</dbReference>
<reference evidence="1 2" key="1">
    <citation type="submission" date="2007-06" db="EMBL/GenBank/DDBJ databases">
        <title>The Genome Sequence of Coccidioides posadasii RMSCC_3488.</title>
        <authorList>
            <consortium name="Coccidioides Genome Resources Consortium"/>
            <consortium name="The Broad Institute Genome Sequencing Platform"/>
            <person name="Henn M.R."/>
            <person name="Sykes S."/>
            <person name="Young S."/>
            <person name="Jaffe D."/>
            <person name="Berlin A."/>
            <person name="Alvarez P."/>
            <person name="Butler J."/>
            <person name="Gnerre S."/>
            <person name="Grabherr M."/>
            <person name="Mauceli E."/>
            <person name="Brockman W."/>
            <person name="Kodira C."/>
            <person name="Alvarado L."/>
            <person name="Zeng Q."/>
            <person name="Crawford M."/>
            <person name="Antoine C."/>
            <person name="Devon K."/>
            <person name="Galgiani J."/>
            <person name="Orsborn K."/>
            <person name="Lewis M.L."/>
            <person name="Nusbaum C."/>
            <person name="Galagan J."/>
            <person name="Birren B."/>
        </authorList>
    </citation>
    <scope>NUCLEOTIDE SEQUENCE [LARGE SCALE GENOMIC DNA]</scope>
    <source>
        <strain evidence="1 2">RMSCC 3488</strain>
    </source>
</reference>
<gene>
    <name evidence="1" type="ORF">CPAG_01065</name>
</gene>
<reference evidence="2" key="3">
    <citation type="journal article" date="2010" name="Genome Res.">
        <title>Population genomic sequencing of Coccidioides fungi reveals recent hybridization and transposon control.</title>
        <authorList>
            <person name="Neafsey D.E."/>
            <person name="Barker B.M."/>
            <person name="Sharpton T.J."/>
            <person name="Stajich J.E."/>
            <person name="Park D.J."/>
            <person name="Whiston E."/>
            <person name="Hung C.-Y."/>
            <person name="McMahan C."/>
            <person name="White J."/>
            <person name="Sykes S."/>
            <person name="Heiman D."/>
            <person name="Young S."/>
            <person name="Zeng Q."/>
            <person name="Abouelleil A."/>
            <person name="Aftuck L."/>
            <person name="Bessette D."/>
            <person name="Brown A."/>
            <person name="FitzGerald M."/>
            <person name="Lui A."/>
            <person name="Macdonald J.P."/>
            <person name="Priest M."/>
            <person name="Orbach M.J."/>
            <person name="Galgiani J.N."/>
            <person name="Kirkland T.N."/>
            <person name="Cole G.T."/>
            <person name="Birren B.W."/>
            <person name="Henn M.R."/>
            <person name="Taylor J.W."/>
            <person name="Rounsley S.D."/>
        </authorList>
    </citation>
    <scope>NUCLEOTIDE SEQUENCE [LARGE SCALE GENOMIC DNA]</scope>
    <source>
        <strain evidence="2">RMSCC 3488</strain>
    </source>
</reference>
<sequence length="100" mass="11021">MAFVNAFPETAIHPARRPRAIGECLAVSPWKLVNGIGQRTYLPSSDRCFKIVKVGSTELTNAYCSTPYGGFECICDHGTQLYQDITEDRGQPLRPFADGP</sequence>
<protein>
    <submittedName>
        <fullName evidence="1">Uncharacterized protein</fullName>
    </submittedName>
</protein>
<dbReference type="AlphaFoldDB" id="A0A0J6F3L9"/>
<evidence type="ECO:0000313" key="2">
    <source>
        <dbReference type="Proteomes" id="UP000054567"/>
    </source>
</evidence>
<name>A0A0J6F3L9_COCPO</name>
<evidence type="ECO:0000313" key="1">
    <source>
        <dbReference type="EMBL" id="KMM64713.1"/>
    </source>
</evidence>
<accession>A0A0J6F3L9</accession>
<organism evidence="1 2">
    <name type="scientific">Coccidioides posadasii RMSCC 3488</name>
    <dbReference type="NCBI Taxonomy" id="454284"/>
    <lineage>
        <taxon>Eukaryota</taxon>
        <taxon>Fungi</taxon>
        <taxon>Dikarya</taxon>
        <taxon>Ascomycota</taxon>
        <taxon>Pezizomycotina</taxon>
        <taxon>Eurotiomycetes</taxon>
        <taxon>Eurotiomycetidae</taxon>
        <taxon>Onygenales</taxon>
        <taxon>Onygenaceae</taxon>
        <taxon>Coccidioides</taxon>
    </lineage>
</organism>
<proteinExistence type="predicted"/>
<dbReference type="EMBL" id="DS268109">
    <property type="protein sequence ID" value="KMM64713.1"/>
    <property type="molecule type" value="Genomic_DNA"/>
</dbReference>
<dbReference type="VEuPathDB" id="FungiDB:CPAG_01065"/>